<accession>A0A1T2L7C0</accession>
<keyword evidence="2" id="KW-1185">Reference proteome</keyword>
<name>A0A1T2L7C0_9GAMM</name>
<comment type="caution">
    <text evidence="1">The sequence shown here is derived from an EMBL/GenBank/DDBJ whole genome shotgun (WGS) entry which is preliminary data.</text>
</comment>
<dbReference type="EMBL" id="MPRK01000072">
    <property type="protein sequence ID" value="OOZ40934.1"/>
    <property type="molecule type" value="Genomic_DNA"/>
</dbReference>
<evidence type="ECO:0008006" key="3">
    <source>
        <dbReference type="Google" id="ProtNLM"/>
    </source>
</evidence>
<dbReference type="Pfam" id="PF07073">
    <property type="entry name" value="ROF"/>
    <property type="match status" value="1"/>
</dbReference>
<dbReference type="InterPro" id="IPR023534">
    <property type="entry name" value="Rof/RNase_P-like"/>
</dbReference>
<gene>
    <name evidence="1" type="ORF">BOW52_05195</name>
</gene>
<dbReference type="RefSeq" id="WP_078476771.1">
    <property type="nucleotide sequence ID" value="NZ_MPRK01000072.1"/>
</dbReference>
<dbReference type="Proteomes" id="UP000190198">
    <property type="component" value="Unassembled WGS sequence"/>
</dbReference>
<proteinExistence type="predicted"/>
<evidence type="ECO:0000313" key="2">
    <source>
        <dbReference type="Proteomes" id="UP000190198"/>
    </source>
</evidence>
<dbReference type="SUPFAM" id="SSF101744">
    <property type="entry name" value="Rof/RNase P subunit-like"/>
    <property type="match status" value="1"/>
</dbReference>
<dbReference type="AlphaFoldDB" id="A0A1T2L7C0"/>
<dbReference type="Gene3D" id="2.30.30.400">
    <property type="entry name" value="Rof-like"/>
    <property type="match status" value="1"/>
</dbReference>
<dbReference type="OrthoDB" id="5344363at2"/>
<sequence>MSNYKPVSCDLHSQYELYAMHKTPITIQLRGNTAPLEGIIRDIRIMDNAEFLILSGTSDDENFIRLDTIRQVTPTGDADV</sequence>
<dbReference type="InterPro" id="IPR038626">
    <property type="entry name" value="Rof-like_sf"/>
</dbReference>
<dbReference type="InterPro" id="IPR009778">
    <property type="entry name" value="ROF"/>
</dbReference>
<protein>
    <recommendedName>
        <fullName evidence="3">Transcriptional antiterminator, Rof</fullName>
    </recommendedName>
</protein>
<organism evidence="1 2">
    <name type="scientific">Solemya elarraichensis gill symbiont</name>
    <dbReference type="NCBI Taxonomy" id="1918949"/>
    <lineage>
        <taxon>Bacteria</taxon>
        <taxon>Pseudomonadati</taxon>
        <taxon>Pseudomonadota</taxon>
        <taxon>Gammaproteobacteria</taxon>
        <taxon>sulfur-oxidizing symbionts</taxon>
    </lineage>
</organism>
<reference evidence="1 2" key="1">
    <citation type="submission" date="2016-11" db="EMBL/GenBank/DDBJ databases">
        <title>Mixed transmission modes and dynamic genome evolution in an obligate animal-bacterial symbiosis.</title>
        <authorList>
            <person name="Russell S.L."/>
            <person name="Corbett-Detig R.B."/>
            <person name="Cavanaugh C.M."/>
        </authorList>
    </citation>
    <scope>NUCLEOTIDE SEQUENCE [LARGE SCALE GENOMIC DNA]</scope>
    <source>
        <strain evidence="1">Sp-SM6</strain>
    </source>
</reference>
<evidence type="ECO:0000313" key="1">
    <source>
        <dbReference type="EMBL" id="OOZ40934.1"/>
    </source>
</evidence>